<proteinExistence type="predicted"/>
<protein>
    <submittedName>
        <fullName evidence="1">Uncharacterized protein</fullName>
    </submittedName>
</protein>
<accession>A0ABQ0U0C7</accession>
<keyword evidence="2" id="KW-1185">Reference proteome</keyword>
<sequence length="64" mass="7734">MYLKPYVTGFFHDKGVKVNEDLFATSEMLQWLWRSAIREGREITLYIPSSRMRRLLINWLNDIN</sequence>
<dbReference type="Proteomes" id="UP000319578">
    <property type="component" value="Unassembled WGS sequence"/>
</dbReference>
<dbReference type="EMBL" id="BJON01000031">
    <property type="protein sequence ID" value="GED72543.1"/>
    <property type="molecule type" value="Genomic_DNA"/>
</dbReference>
<evidence type="ECO:0000313" key="2">
    <source>
        <dbReference type="Proteomes" id="UP000319578"/>
    </source>
</evidence>
<evidence type="ECO:0000313" key="1">
    <source>
        <dbReference type="EMBL" id="GED72543.1"/>
    </source>
</evidence>
<name>A0ABQ0U0C7_9BACL</name>
<gene>
    <name evidence="1" type="ORF">BRE01_62450</name>
</gene>
<comment type="caution">
    <text evidence="1">The sequence shown here is derived from an EMBL/GenBank/DDBJ whole genome shotgun (WGS) entry which is preliminary data.</text>
</comment>
<reference evidence="1 2" key="1">
    <citation type="submission" date="2019-06" db="EMBL/GenBank/DDBJ databases">
        <title>Whole genome shotgun sequence of Brevibacillus reuszeri NBRC 15719.</title>
        <authorList>
            <person name="Hosoyama A."/>
            <person name="Uohara A."/>
            <person name="Ohji S."/>
            <person name="Ichikawa N."/>
        </authorList>
    </citation>
    <scope>NUCLEOTIDE SEQUENCE [LARGE SCALE GENOMIC DNA]</scope>
    <source>
        <strain evidence="1 2">NBRC 15719</strain>
    </source>
</reference>
<organism evidence="1 2">
    <name type="scientific">Brevibacillus reuszeri</name>
    <dbReference type="NCBI Taxonomy" id="54915"/>
    <lineage>
        <taxon>Bacteria</taxon>
        <taxon>Bacillati</taxon>
        <taxon>Bacillota</taxon>
        <taxon>Bacilli</taxon>
        <taxon>Bacillales</taxon>
        <taxon>Paenibacillaceae</taxon>
        <taxon>Brevibacillus</taxon>
    </lineage>
</organism>